<dbReference type="Pfam" id="PF13622">
    <property type="entry name" value="4HBT_3"/>
    <property type="match status" value="1"/>
</dbReference>
<comment type="caution">
    <text evidence="11">The sequence shown here is derived from an EMBL/GenBank/DDBJ whole genome shotgun (WGS) entry which is preliminary data.</text>
</comment>
<name>A0A7Y0RAX5_9GAMM</name>
<dbReference type="InterPro" id="IPR029069">
    <property type="entry name" value="HotDog_dom_sf"/>
</dbReference>
<proteinExistence type="inferred from homology"/>
<dbReference type="GO" id="GO:0006637">
    <property type="term" value="P:acyl-CoA metabolic process"/>
    <property type="evidence" value="ECO:0007669"/>
    <property type="project" value="InterPro"/>
</dbReference>
<evidence type="ECO:0000256" key="5">
    <source>
        <dbReference type="ARBA" id="ARBA00038894"/>
    </source>
</evidence>
<dbReference type="OrthoDB" id="9781019at2"/>
<keyword evidence="3" id="KW-0378">Hydrolase</keyword>
<evidence type="ECO:0000256" key="2">
    <source>
        <dbReference type="ARBA" id="ARBA00011881"/>
    </source>
</evidence>
<dbReference type="Proteomes" id="UP000567186">
    <property type="component" value="Unassembled WGS sequence"/>
</dbReference>
<dbReference type="PANTHER" id="PTHR11066">
    <property type="entry name" value="ACYL-COA THIOESTERASE"/>
    <property type="match status" value="1"/>
</dbReference>
<evidence type="ECO:0000256" key="6">
    <source>
        <dbReference type="ARBA" id="ARBA00050943"/>
    </source>
</evidence>
<accession>A0A7Y0RAX5</accession>
<dbReference type="FunFam" id="2.40.160.210:FF:000001">
    <property type="entry name" value="Acyl-CoA thioesterase II"/>
    <property type="match status" value="1"/>
</dbReference>
<evidence type="ECO:0000256" key="3">
    <source>
        <dbReference type="ARBA" id="ARBA00022801"/>
    </source>
</evidence>
<dbReference type="CDD" id="cd03444">
    <property type="entry name" value="Thioesterase_II_repeat1"/>
    <property type="match status" value="1"/>
</dbReference>
<dbReference type="CDD" id="cd03445">
    <property type="entry name" value="Thioesterase_II_repeat2"/>
    <property type="match status" value="1"/>
</dbReference>
<dbReference type="NCBIfam" id="TIGR00189">
    <property type="entry name" value="tesB"/>
    <property type="match status" value="1"/>
</dbReference>
<gene>
    <name evidence="11" type="primary">tesB</name>
    <name evidence="11" type="ORF">HIU99_02585</name>
</gene>
<evidence type="ECO:0000256" key="7">
    <source>
        <dbReference type="ARBA" id="ARBA00071120"/>
    </source>
</evidence>
<evidence type="ECO:0000259" key="9">
    <source>
        <dbReference type="Pfam" id="PF02551"/>
    </source>
</evidence>
<dbReference type="Pfam" id="PF02551">
    <property type="entry name" value="Acyl_CoA_thio"/>
    <property type="match status" value="1"/>
</dbReference>
<feature type="domain" description="Acyl-CoA thioesterase-like N-terminal HotDog" evidence="10">
    <location>
        <begin position="34"/>
        <end position="108"/>
    </location>
</feature>
<keyword evidence="12" id="KW-1185">Reference proteome</keyword>
<dbReference type="InterPro" id="IPR049449">
    <property type="entry name" value="TesB_ACOT8-like_N"/>
</dbReference>
<comment type="similarity">
    <text evidence="1">Belongs to the C/M/P thioester hydrolase family.</text>
</comment>
<dbReference type="GO" id="GO:0047617">
    <property type="term" value="F:fatty acyl-CoA hydrolase activity"/>
    <property type="evidence" value="ECO:0007669"/>
    <property type="project" value="UniProtKB-EC"/>
</dbReference>
<dbReference type="EMBL" id="JABCKY010000001">
    <property type="protein sequence ID" value="NMT62473.1"/>
    <property type="molecule type" value="Genomic_DNA"/>
</dbReference>
<sequence>MLEVTRKLVDLLDLSPIGDDHFQGESEDLGFPNVFGGQVLGQALMAASRTVEGRLPHSLHTYFLRPGNQSMPIDYEVQRVRDGGSFSVRRVIARQNGKEILTGSMSFQGAEEGFEHQLEMPAAPDPESLKSEQEYGKLLAPHVPEHFREILTRDRPIEIRPVDPVNPLKPEPRPPYKQSWFRTQGHLPDDPVLHRCLLTYASDFSFLGTSLNPHGVTFMSSKLQVASLDHSIWFHREFRMDEWLLYDKDSPSASGGRGFNRGNFFDQQGRLVASTTQEALIRHRSQPGSPG</sequence>
<dbReference type="InterPro" id="IPR042171">
    <property type="entry name" value="Acyl-CoA_hotdog"/>
</dbReference>
<evidence type="ECO:0000256" key="4">
    <source>
        <dbReference type="ARBA" id="ARBA00023098"/>
    </source>
</evidence>
<reference evidence="11 12" key="1">
    <citation type="submission" date="2020-04" db="EMBL/GenBank/DDBJ databases">
        <title>Marinobacter oceani sp. nov., isolated from marine solar saltern.</title>
        <authorList>
            <person name="Chen X.-Y."/>
        </authorList>
    </citation>
    <scope>NUCLEOTIDE SEQUENCE [LARGE SCALE GENOMIC DNA]</scope>
    <source>
        <strain evidence="11 12">W62</strain>
    </source>
</reference>
<evidence type="ECO:0000313" key="12">
    <source>
        <dbReference type="Proteomes" id="UP000567186"/>
    </source>
</evidence>
<comment type="subunit">
    <text evidence="2">Homotetramer.</text>
</comment>
<protein>
    <recommendedName>
        <fullName evidence="7">Acyl-CoA thioesterase 2</fullName>
        <ecNumber evidence="5">3.1.2.20</ecNumber>
    </recommendedName>
    <alternativeName>
        <fullName evidence="8">Thioesterase II</fullName>
    </alternativeName>
</protein>
<dbReference type="Gene3D" id="2.40.160.210">
    <property type="entry name" value="Acyl-CoA thioesterase, double hotdog domain"/>
    <property type="match status" value="1"/>
</dbReference>
<dbReference type="AlphaFoldDB" id="A0A7Y0RAX5"/>
<dbReference type="GO" id="GO:0009062">
    <property type="term" value="P:fatty acid catabolic process"/>
    <property type="evidence" value="ECO:0007669"/>
    <property type="project" value="TreeGrafter"/>
</dbReference>
<dbReference type="InterPro" id="IPR003703">
    <property type="entry name" value="Acyl_CoA_thio"/>
</dbReference>
<evidence type="ECO:0000313" key="11">
    <source>
        <dbReference type="EMBL" id="NMT62473.1"/>
    </source>
</evidence>
<dbReference type="PANTHER" id="PTHR11066:SF34">
    <property type="entry name" value="ACYL-COENZYME A THIOESTERASE 8"/>
    <property type="match status" value="1"/>
</dbReference>
<dbReference type="RefSeq" id="WP_135953857.1">
    <property type="nucleotide sequence ID" value="NZ_JABCKY010000001.1"/>
</dbReference>
<dbReference type="SUPFAM" id="SSF54637">
    <property type="entry name" value="Thioesterase/thiol ester dehydrase-isomerase"/>
    <property type="match status" value="2"/>
</dbReference>
<feature type="domain" description="Acyl-CoA thioesterase 2 C-terminal" evidence="9">
    <location>
        <begin position="152"/>
        <end position="278"/>
    </location>
</feature>
<dbReference type="GO" id="GO:0005829">
    <property type="term" value="C:cytosol"/>
    <property type="evidence" value="ECO:0007669"/>
    <property type="project" value="TreeGrafter"/>
</dbReference>
<evidence type="ECO:0000256" key="1">
    <source>
        <dbReference type="ARBA" id="ARBA00006538"/>
    </source>
</evidence>
<keyword evidence="4" id="KW-0443">Lipid metabolism</keyword>
<evidence type="ECO:0000256" key="8">
    <source>
        <dbReference type="ARBA" id="ARBA00079653"/>
    </source>
</evidence>
<dbReference type="EC" id="3.1.2.20" evidence="5"/>
<comment type="catalytic activity">
    <reaction evidence="6">
        <text>a fatty acyl-CoA + H2O = a fatty acid + CoA + H(+)</text>
        <dbReference type="Rhea" id="RHEA:16781"/>
        <dbReference type="ChEBI" id="CHEBI:15377"/>
        <dbReference type="ChEBI" id="CHEBI:15378"/>
        <dbReference type="ChEBI" id="CHEBI:28868"/>
        <dbReference type="ChEBI" id="CHEBI:57287"/>
        <dbReference type="ChEBI" id="CHEBI:77636"/>
        <dbReference type="EC" id="3.1.2.20"/>
    </reaction>
    <physiologicalReaction direction="left-to-right" evidence="6">
        <dbReference type="Rhea" id="RHEA:16782"/>
    </physiologicalReaction>
</comment>
<organism evidence="11 12">
    <name type="scientific">Marinobacter orientalis</name>
    <dbReference type="NCBI Taxonomy" id="1928859"/>
    <lineage>
        <taxon>Bacteria</taxon>
        <taxon>Pseudomonadati</taxon>
        <taxon>Pseudomonadota</taxon>
        <taxon>Gammaproteobacteria</taxon>
        <taxon>Pseudomonadales</taxon>
        <taxon>Marinobacteraceae</taxon>
        <taxon>Marinobacter</taxon>
    </lineage>
</organism>
<dbReference type="InterPro" id="IPR025652">
    <property type="entry name" value="TesB_C"/>
</dbReference>
<evidence type="ECO:0000259" key="10">
    <source>
        <dbReference type="Pfam" id="PF13622"/>
    </source>
</evidence>